<proteinExistence type="predicted"/>
<dbReference type="EMBL" id="KQ982649">
    <property type="protein sequence ID" value="KYQ53205.1"/>
    <property type="molecule type" value="Genomic_DNA"/>
</dbReference>
<keyword evidence="3" id="KW-1185">Reference proteome</keyword>
<dbReference type="Proteomes" id="UP000075809">
    <property type="component" value="Unassembled WGS sequence"/>
</dbReference>
<sequence length="260" mass="29141">MARKEYRKPWSLPLRLHFRGTRMQASAKILSRRLAVIEMAFAAVYSVVHAARRRQKGFNLAANFLGENGSGSAVAMMIAQNRLPSISVSIFSGVCDGHARHSGNSHDFLVALTRIDPNQPPTVCLHITTACPLPIVIYGLRGRPACSPNPSLRCTTVDKTIPIERGCRHPPSTYIAHSIPAILPPAMNASYFVPAIETTRTLFGVGEDTRRKKEEKEQKETKDHRDRTGINDLPKLWQRPPKRRQNVLCFYHSSPNPFLR</sequence>
<evidence type="ECO:0000313" key="3">
    <source>
        <dbReference type="Proteomes" id="UP000075809"/>
    </source>
</evidence>
<dbReference type="AlphaFoldDB" id="A0A151WZV1"/>
<organism evidence="2 3">
    <name type="scientific">Mycetomoellerius zeteki</name>
    <dbReference type="NCBI Taxonomy" id="64791"/>
    <lineage>
        <taxon>Eukaryota</taxon>
        <taxon>Metazoa</taxon>
        <taxon>Ecdysozoa</taxon>
        <taxon>Arthropoda</taxon>
        <taxon>Hexapoda</taxon>
        <taxon>Insecta</taxon>
        <taxon>Pterygota</taxon>
        <taxon>Neoptera</taxon>
        <taxon>Endopterygota</taxon>
        <taxon>Hymenoptera</taxon>
        <taxon>Apocrita</taxon>
        <taxon>Aculeata</taxon>
        <taxon>Formicoidea</taxon>
        <taxon>Formicidae</taxon>
        <taxon>Myrmicinae</taxon>
        <taxon>Mycetomoellerius</taxon>
    </lineage>
</organism>
<feature type="region of interest" description="Disordered" evidence="1">
    <location>
        <begin position="207"/>
        <end position="237"/>
    </location>
</feature>
<gene>
    <name evidence="2" type="ORF">ALC60_07936</name>
</gene>
<name>A0A151WZV1_9HYME</name>
<evidence type="ECO:0000256" key="1">
    <source>
        <dbReference type="SAM" id="MobiDB-lite"/>
    </source>
</evidence>
<reference evidence="2 3" key="1">
    <citation type="submission" date="2015-09" db="EMBL/GenBank/DDBJ databases">
        <title>Trachymyrmex zeteki WGS genome.</title>
        <authorList>
            <person name="Nygaard S."/>
            <person name="Hu H."/>
            <person name="Boomsma J."/>
            <person name="Zhang G."/>
        </authorList>
    </citation>
    <scope>NUCLEOTIDE SEQUENCE [LARGE SCALE GENOMIC DNA]</scope>
    <source>
        <strain evidence="2">Tzet28-1</strain>
        <tissue evidence="2">Whole body</tissue>
    </source>
</reference>
<feature type="compositionally biased region" description="Basic and acidic residues" evidence="1">
    <location>
        <begin position="207"/>
        <end position="229"/>
    </location>
</feature>
<accession>A0A151WZV1</accession>
<protein>
    <submittedName>
        <fullName evidence="2">Uncharacterized protein</fullName>
    </submittedName>
</protein>
<evidence type="ECO:0000313" key="2">
    <source>
        <dbReference type="EMBL" id="KYQ53205.1"/>
    </source>
</evidence>